<proteinExistence type="predicted"/>
<dbReference type="EMBL" id="KZ679689">
    <property type="protein sequence ID" value="PTB50109.1"/>
    <property type="molecule type" value="Genomic_DNA"/>
</dbReference>
<name>A0A2T3ZZ87_TRIHA</name>
<evidence type="ECO:0000313" key="2">
    <source>
        <dbReference type="EMBL" id="PTB50109.1"/>
    </source>
</evidence>
<sequence length="137" mass="15691">MFVCCRSRHDEKADRIRGGGFHNESLRRQVSYQQRESPTVQGSSRGKDKQVMSNTTRRFLMAWGYFLQCSCFGSLVTPLSPLRFDIDGGERRLIRRSRHRPAAKQGWGLFLKTGFWMVIGRTSLCRCAGKPCIEQSA</sequence>
<dbReference type="GeneID" id="36622432"/>
<protein>
    <submittedName>
        <fullName evidence="2">Uncharacterized protein</fullName>
    </submittedName>
</protein>
<dbReference type="AlphaFoldDB" id="A0A2T3ZZ87"/>
<keyword evidence="3" id="KW-1185">Reference proteome</keyword>
<organism evidence="2 3">
    <name type="scientific">Trichoderma harzianum CBS 226.95</name>
    <dbReference type="NCBI Taxonomy" id="983964"/>
    <lineage>
        <taxon>Eukaryota</taxon>
        <taxon>Fungi</taxon>
        <taxon>Dikarya</taxon>
        <taxon>Ascomycota</taxon>
        <taxon>Pezizomycotina</taxon>
        <taxon>Sordariomycetes</taxon>
        <taxon>Hypocreomycetidae</taxon>
        <taxon>Hypocreales</taxon>
        <taxon>Hypocreaceae</taxon>
        <taxon>Trichoderma</taxon>
    </lineage>
</organism>
<dbReference type="RefSeq" id="XP_024769786.1">
    <property type="nucleotide sequence ID" value="XM_024913868.1"/>
</dbReference>
<gene>
    <name evidence="2" type="ORF">M431DRAFT_260941</name>
</gene>
<accession>A0A2T3ZZ87</accession>
<feature type="compositionally biased region" description="Polar residues" evidence="1">
    <location>
        <begin position="32"/>
        <end position="44"/>
    </location>
</feature>
<evidence type="ECO:0000256" key="1">
    <source>
        <dbReference type="SAM" id="MobiDB-lite"/>
    </source>
</evidence>
<evidence type="ECO:0000313" key="3">
    <source>
        <dbReference type="Proteomes" id="UP000241690"/>
    </source>
</evidence>
<feature type="region of interest" description="Disordered" evidence="1">
    <location>
        <begin position="32"/>
        <end position="51"/>
    </location>
</feature>
<reference evidence="2 3" key="1">
    <citation type="submission" date="2016-07" db="EMBL/GenBank/DDBJ databases">
        <title>Multiple horizontal gene transfer events from other fungi enriched the ability of initially mycotrophic Trichoderma (Ascomycota) to feed on dead plant biomass.</title>
        <authorList>
            <consortium name="DOE Joint Genome Institute"/>
            <person name="Aerts A."/>
            <person name="Atanasova L."/>
            <person name="Chenthamara K."/>
            <person name="Zhang J."/>
            <person name="Grujic M."/>
            <person name="Henrissat B."/>
            <person name="Kuo A."/>
            <person name="Salamov A."/>
            <person name="Lipzen A."/>
            <person name="Labutti K."/>
            <person name="Barry K."/>
            <person name="Miao Y."/>
            <person name="Rahimi M.J."/>
            <person name="Shen Q."/>
            <person name="Grigoriev I.V."/>
            <person name="Kubicek C.P."/>
            <person name="Druzhinina I.S."/>
        </authorList>
    </citation>
    <scope>NUCLEOTIDE SEQUENCE [LARGE SCALE GENOMIC DNA]</scope>
    <source>
        <strain evidence="2 3">CBS 226.95</strain>
    </source>
</reference>
<dbReference type="Proteomes" id="UP000241690">
    <property type="component" value="Unassembled WGS sequence"/>
</dbReference>